<comment type="subcellular location">
    <subcellularLocation>
        <location evidence="1">Nucleus</location>
    </subcellularLocation>
</comment>
<dbReference type="PROSITE" id="PS51843">
    <property type="entry name" value="NR_LBD"/>
    <property type="match status" value="1"/>
</dbReference>
<dbReference type="AlphaFoldDB" id="A0AAE9A592"/>
<evidence type="ECO:0000256" key="6">
    <source>
        <dbReference type="ARBA" id="ARBA00023015"/>
    </source>
</evidence>
<evidence type="ECO:0000313" key="13">
    <source>
        <dbReference type="EMBL" id="ULT91688.1"/>
    </source>
</evidence>
<dbReference type="Pfam" id="PF00105">
    <property type="entry name" value="zf-C4"/>
    <property type="match status" value="1"/>
</dbReference>
<keyword evidence="9" id="KW-0675">Receptor</keyword>
<dbReference type="GO" id="GO:0008270">
    <property type="term" value="F:zinc ion binding"/>
    <property type="evidence" value="ECO:0007669"/>
    <property type="project" value="UniProtKB-KW"/>
</dbReference>
<evidence type="ECO:0000256" key="4">
    <source>
        <dbReference type="ARBA" id="ARBA00022771"/>
    </source>
</evidence>
<dbReference type="PANTHER" id="PTHR45680:SF30">
    <property type="entry name" value="NUCLEAR HORMONE RECEPTOR FAMILY"/>
    <property type="match status" value="1"/>
</dbReference>
<dbReference type="EMBL" id="CP090895">
    <property type="protein sequence ID" value="ULT91688.1"/>
    <property type="molecule type" value="Genomic_DNA"/>
</dbReference>
<dbReference type="GO" id="GO:0003700">
    <property type="term" value="F:DNA-binding transcription factor activity"/>
    <property type="evidence" value="ECO:0007669"/>
    <property type="project" value="InterPro"/>
</dbReference>
<organism evidence="13 14">
    <name type="scientific">Caenorhabditis briggsae</name>
    <dbReference type="NCBI Taxonomy" id="6238"/>
    <lineage>
        <taxon>Eukaryota</taxon>
        <taxon>Metazoa</taxon>
        <taxon>Ecdysozoa</taxon>
        <taxon>Nematoda</taxon>
        <taxon>Chromadorea</taxon>
        <taxon>Rhabditida</taxon>
        <taxon>Rhabditina</taxon>
        <taxon>Rhabditomorpha</taxon>
        <taxon>Rhabditoidea</taxon>
        <taxon>Rhabditidae</taxon>
        <taxon>Peloderinae</taxon>
        <taxon>Caenorhabditis</taxon>
    </lineage>
</organism>
<dbReference type="PROSITE" id="PS51030">
    <property type="entry name" value="NUCLEAR_REC_DBD_2"/>
    <property type="match status" value="1"/>
</dbReference>
<keyword evidence="8" id="KW-0804">Transcription</keyword>
<dbReference type="PRINTS" id="PR00047">
    <property type="entry name" value="STROIDFINGER"/>
</dbReference>
<comment type="similarity">
    <text evidence="2">Belongs to the nuclear hormone receptor family.</text>
</comment>
<dbReference type="SMART" id="SM00430">
    <property type="entry name" value="HOLI"/>
    <property type="match status" value="1"/>
</dbReference>
<dbReference type="CDD" id="cd06960">
    <property type="entry name" value="NR_DBD_HNF4A"/>
    <property type="match status" value="1"/>
</dbReference>
<dbReference type="GO" id="GO:0005634">
    <property type="term" value="C:nucleus"/>
    <property type="evidence" value="ECO:0007669"/>
    <property type="project" value="UniProtKB-SubCell"/>
</dbReference>
<protein>
    <recommendedName>
        <fullName evidence="15">Nuclear Hormone Receptor family</fullName>
    </recommendedName>
</protein>
<reference evidence="13 14" key="1">
    <citation type="submission" date="2022-02" db="EMBL/GenBank/DDBJ databases">
        <title>Chromosome-level reference genomes for two strains of Caenorhabditis briggsae: an improved platform for comparative genomics.</title>
        <authorList>
            <person name="Stevens L."/>
            <person name="Andersen E.C."/>
        </authorList>
    </citation>
    <scope>NUCLEOTIDE SEQUENCE [LARGE SCALE GENOMIC DNA]</scope>
    <source>
        <strain evidence="13">QX1410_ONT</strain>
        <tissue evidence="13">Whole-organism</tissue>
    </source>
</reference>
<evidence type="ECO:0000313" key="14">
    <source>
        <dbReference type="Proteomes" id="UP000827892"/>
    </source>
</evidence>
<keyword evidence="10" id="KW-0539">Nucleus</keyword>
<evidence type="ECO:0000256" key="1">
    <source>
        <dbReference type="ARBA" id="ARBA00004123"/>
    </source>
</evidence>
<dbReference type="Gene3D" id="3.30.50.10">
    <property type="entry name" value="Erythroid Transcription Factor GATA-1, subunit A"/>
    <property type="match status" value="1"/>
</dbReference>
<evidence type="ECO:0000259" key="11">
    <source>
        <dbReference type="PROSITE" id="PS51030"/>
    </source>
</evidence>
<keyword evidence="4" id="KW-0863">Zinc-finger</keyword>
<evidence type="ECO:0000256" key="8">
    <source>
        <dbReference type="ARBA" id="ARBA00023163"/>
    </source>
</evidence>
<dbReference type="InterPro" id="IPR000536">
    <property type="entry name" value="Nucl_hrmn_rcpt_lig-bd"/>
</dbReference>
<dbReference type="Gene3D" id="1.10.565.10">
    <property type="entry name" value="Retinoid X Receptor"/>
    <property type="match status" value="1"/>
</dbReference>
<keyword evidence="3" id="KW-0479">Metal-binding</keyword>
<dbReference type="SUPFAM" id="SSF48508">
    <property type="entry name" value="Nuclear receptor ligand-binding domain"/>
    <property type="match status" value="1"/>
</dbReference>
<dbReference type="GO" id="GO:0000978">
    <property type="term" value="F:RNA polymerase II cis-regulatory region sequence-specific DNA binding"/>
    <property type="evidence" value="ECO:0007669"/>
    <property type="project" value="InterPro"/>
</dbReference>
<name>A0AAE9A592_CAEBR</name>
<proteinExistence type="inferred from homology"/>
<keyword evidence="7" id="KW-0238">DNA-binding</keyword>
<dbReference type="Proteomes" id="UP000827892">
    <property type="component" value="Chromosome V"/>
</dbReference>
<keyword evidence="5" id="KW-0862">Zinc</keyword>
<dbReference type="InterPro" id="IPR051152">
    <property type="entry name" value="C.elegans_Orphan_NR"/>
</dbReference>
<keyword evidence="6" id="KW-0805">Transcription regulation</keyword>
<feature type="domain" description="NR LBD" evidence="12">
    <location>
        <begin position="120"/>
        <end position="419"/>
    </location>
</feature>
<dbReference type="Pfam" id="PF00104">
    <property type="entry name" value="Hormone_recep"/>
    <property type="match status" value="1"/>
</dbReference>
<gene>
    <name evidence="13" type="ORF">L3Y34_009375</name>
</gene>
<dbReference type="InterPro" id="IPR001628">
    <property type="entry name" value="Znf_hrmn_rcpt"/>
</dbReference>
<feature type="domain" description="Nuclear receptor" evidence="11">
    <location>
        <begin position="15"/>
        <end position="91"/>
    </location>
</feature>
<dbReference type="PANTHER" id="PTHR45680">
    <property type="entry name" value="NUCLEAR HORMONE RECEPTOR FAMILY"/>
    <property type="match status" value="1"/>
</dbReference>
<evidence type="ECO:0000259" key="12">
    <source>
        <dbReference type="PROSITE" id="PS51843"/>
    </source>
</evidence>
<evidence type="ECO:0000256" key="2">
    <source>
        <dbReference type="ARBA" id="ARBA00005993"/>
    </source>
</evidence>
<sequence length="419" mass="48263">MSRMSLKELLAEPQPVPCKICGLPSHGMHFGVVTCRPCAAFFRRFVVLKLNYACLQDRERCSLNNIRRSSCRHCRFQKCLQMGMSAENVQLNREGNTALNLSKKQDPKSEPEMIIQCQAEPSTSLMPVIKLEDQLYTKSILSEIRYDNLWKDMNEIFSSGIPSTKHGHFATLSPLYRFVEGLKLVRKPQQTERIKFENRLSMNTLVPHWRAQARHTAILSMHSMAFRNIKSMADKTMIYKAVWRNIYRFERIQMSTEIFGGKCVSEKKLAISCEKAIQLDALFFDLEGVAQEKVKLSLQDYKAFAERCVEEVAKPLNELCPSIEEVAFLILNFVLHNEDTIKGEALEVCDEFRDNIADDLHKYYQDNEILNYAQRVAKMMSIIIAMKKIHYEDLGGGFIVNTRNSENQVVEMPTGCVYE</sequence>
<evidence type="ECO:0000256" key="9">
    <source>
        <dbReference type="ARBA" id="ARBA00023170"/>
    </source>
</evidence>
<evidence type="ECO:0000256" key="3">
    <source>
        <dbReference type="ARBA" id="ARBA00022723"/>
    </source>
</evidence>
<evidence type="ECO:0000256" key="5">
    <source>
        <dbReference type="ARBA" id="ARBA00022833"/>
    </source>
</evidence>
<evidence type="ECO:0000256" key="7">
    <source>
        <dbReference type="ARBA" id="ARBA00023125"/>
    </source>
</evidence>
<dbReference type="InterPro" id="IPR035500">
    <property type="entry name" value="NHR-like_dom_sf"/>
</dbReference>
<dbReference type="SMART" id="SM00399">
    <property type="entry name" value="ZnF_C4"/>
    <property type="match status" value="1"/>
</dbReference>
<accession>A0AAE9A592</accession>
<dbReference type="SUPFAM" id="SSF57716">
    <property type="entry name" value="Glucocorticoid receptor-like (DNA-binding domain)"/>
    <property type="match status" value="1"/>
</dbReference>
<evidence type="ECO:0000256" key="10">
    <source>
        <dbReference type="ARBA" id="ARBA00023242"/>
    </source>
</evidence>
<dbReference type="InterPro" id="IPR013088">
    <property type="entry name" value="Znf_NHR/GATA"/>
</dbReference>
<dbReference type="InterPro" id="IPR049636">
    <property type="entry name" value="HNF4-like_DBD"/>
</dbReference>
<evidence type="ECO:0008006" key="15">
    <source>
        <dbReference type="Google" id="ProtNLM"/>
    </source>
</evidence>